<comment type="similarity">
    <text evidence="1">Belongs to the strumpellin family.</text>
</comment>
<dbReference type="GO" id="GO:0005768">
    <property type="term" value="C:endosome"/>
    <property type="evidence" value="ECO:0007669"/>
    <property type="project" value="TreeGrafter"/>
</dbReference>
<dbReference type="EMBL" id="KB008036">
    <property type="protein sequence ID" value="ELR15250.1"/>
    <property type="molecule type" value="Genomic_DNA"/>
</dbReference>
<dbReference type="GO" id="GO:0071203">
    <property type="term" value="C:WASH complex"/>
    <property type="evidence" value="ECO:0007669"/>
    <property type="project" value="InterPro"/>
</dbReference>
<dbReference type="PANTHER" id="PTHR15691:SF6">
    <property type="entry name" value="WASH COMPLEX SUBUNIT 5"/>
    <property type="match status" value="1"/>
</dbReference>
<keyword evidence="3" id="KW-1185">Reference proteome</keyword>
<dbReference type="GO" id="GO:0007032">
    <property type="term" value="P:endosome organization"/>
    <property type="evidence" value="ECO:0007669"/>
    <property type="project" value="TreeGrafter"/>
</dbReference>
<dbReference type="GO" id="GO:0030041">
    <property type="term" value="P:actin filament polymerization"/>
    <property type="evidence" value="ECO:0007669"/>
    <property type="project" value="TreeGrafter"/>
</dbReference>
<dbReference type="VEuPathDB" id="AmoebaDB:ACA1_219760"/>
<organism evidence="2 3">
    <name type="scientific">Acanthamoeba castellanii (strain ATCC 30010 / Neff)</name>
    <dbReference type="NCBI Taxonomy" id="1257118"/>
    <lineage>
        <taxon>Eukaryota</taxon>
        <taxon>Amoebozoa</taxon>
        <taxon>Discosea</taxon>
        <taxon>Longamoebia</taxon>
        <taxon>Centramoebida</taxon>
        <taxon>Acanthamoebidae</taxon>
        <taxon>Acanthamoeba</taxon>
    </lineage>
</organism>
<dbReference type="RefSeq" id="XP_004337263.1">
    <property type="nucleotide sequence ID" value="XM_004337215.1"/>
</dbReference>
<proteinExistence type="inferred from homology"/>
<accession>L8GQI3</accession>
<dbReference type="GO" id="GO:0051125">
    <property type="term" value="P:regulation of actin nucleation"/>
    <property type="evidence" value="ECO:0007669"/>
    <property type="project" value="TreeGrafter"/>
</dbReference>
<evidence type="ECO:0000313" key="3">
    <source>
        <dbReference type="Proteomes" id="UP000011083"/>
    </source>
</evidence>
<sequence length="1194" mass="138347">MQGEDFLSENNVAGQTILRLVSRGNAIVAELLRLSDNIPPPFIVPPLDKRKSVTKRPYDDIIFDFKYLKNQELYDTRIETNPELSDLDLEFRDAHIDILRRFYQLFESVYKYITDFLKYIEDMEEGVFIQQTLEAVLLNQDGQQLFAEAVYLYGIMLFLLDQRIGGEARERMLISYLRYKARRLFPHHLLLLLLLLVARAEGGHGRLMRVGHTDLPLIDEVCKLCRNTGYVPGQPKPPKYPEDYFKRFPLPATVVEMIIGRLRSDDIYSQMQCYPLPEHRSTALATQAAMLYVILYFAPQLLSSEQASMREIVDKHFADNWVISFFLGYTVDLSLEWERYPAAMTALNNTIGIPNVKILAKRHWDKIPKLQQEIQHYLTEGVLNEEFVLSSHGQLMNCLRHTNTTLRWLMLHYTTTNRKLREVITLTEIKLDGVLLLLLNVAQLEFMLKNLFQKLLDDKDDKWNESRAQGAERMSELGEYFSGDKPLTRVKKNENLQKWFVTIGDKIKDLDYHDSTAAGRKIQQLMEALKEVEQFEQIESSLQVKQFLSDTRELLAQMLKIVNIKEQYLVMMSSVADISYGFQLIDEYIPLMQERIKRDPSSTIKLRATFLKLASILDLPLVRIVQSNSPDLYSVSEFYSGKLVLFVRRVMEIIPKSMFFILNDIIELQTHKIKELPTRLEKVELKDFAQLDERNQLAKLTHGVSKFTEGILAMQTTLVGIIKVEPKQLLEEGIRKELVFKLASAMDKILIFKTGKIDEFESRLKQLASQLDGFSRSFQYIQDYVNIYGLKIWQEEFSRIVNYNVEQECNSFLKTKVYDHQSMYQSTAIPIPRFPSVDNSVNFIGRLARALLQHTNYNNTIFLDQMSAWYDKDGRELIGIRTFDLLLRSVGVFGVSGLDRLLCFMIVKELQTFVATVRKMMDKNMSKFLTDFTKELSPTSTLPTNTVKLYNTAVNYTSKLWPIFMSTTSRIGQMQLLRRQIANALNWLTKLDSNSLSLNLTVINNALISDIQQHYQNPEKPYPGEDNPLLSELTRYLETAGIHDPYTKIYITTSSLEGFPVLMFLFVASQMPKFTYNRSLSTSLLEKRLKQTIMAQKPKDKGSVDAIPFVVGVITLLKQFHSVYTQQFLAYLGQYVRSLINITVGGDDKGRTQDYPVEVVNILLFLEEFCRYSKMDRKVVEGYLPPYVFDQFTH</sequence>
<dbReference type="AlphaFoldDB" id="L8GQI3"/>
<reference evidence="2 3" key="1">
    <citation type="journal article" date="2013" name="Genome Biol.">
        <title>Genome of Acanthamoeba castellanii highlights extensive lateral gene transfer and early evolution of tyrosine kinase signaling.</title>
        <authorList>
            <person name="Clarke M."/>
            <person name="Lohan A.J."/>
            <person name="Liu B."/>
            <person name="Lagkouvardos I."/>
            <person name="Roy S."/>
            <person name="Zafar N."/>
            <person name="Bertelli C."/>
            <person name="Schilde C."/>
            <person name="Kianianmomeni A."/>
            <person name="Burglin T.R."/>
            <person name="Frech C."/>
            <person name="Turcotte B."/>
            <person name="Kopec K.O."/>
            <person name="Synnott J.M."/>
            <person name="Choo C."/>
            <person name="Paponov I."/>
            <person name="Finkler A."/>
            <person name="Soon Heng Tan C."/>
            <person name="Hutchins A.P."/>
            <person name="Weinmeier T."/>
            <person name="Rattei T."/>
            <person name="Chu J.S."/>
            <person name="Gimenez G."/>
            <person name="Irimia M."/>
            <person name="Rigden D.J."/>
            <person name="Fitzpatrick D.A."/>
            <person name="Lorenzo-Morales J."/>
            <person name="Bateman A."/>
            <person name="Chiu C.H."/>
            <person name="Tang P."/>
            <person name="Hegemann P."/>
            <person name="Fromm H."/>
            <person name="Raoult D."/>
            <person name="Greub G."/>
            <person name="Miranda-Saavedra D."/>
            <person name="Chen N."/>
            <person name="Nash P."/>
            <person name="Ginger M.L."/>
            <person name="Horn M."/>
            <person name="Schaap P."/>
            <person name="Caler L."/>
            <person name="Loftus B."/>
        </authorList>
    </citation>
    <scope>NUCLEOTIDE SEQUENCE [LARGE SCALE GENOMIC DNA]</scope>
    <source>
        <strain evidence="2 3">Neff</strain>
    </source>
</reference>
<gene>
    <name evidence="2" type="ORF">ACA1_219760</name>
</gene>
<dbReference type="OMA" id="FFPDNWV"/>
<dbReference type="GO" id="GO:0140285">
    <property type="term" value="P:endosome fission"/>
    <property type="evidence" value="ECO:0007669"/>
    <property type="project" value="TreeGrafter"/>
</dbReference>
<dbReference type="PANTHER" id="PTHR15691">
    <property type="entry name" value="WASH COMPLEX SUBUNIT 5"/>
    <property type="match status" value="1"/>
</dbReference>
<dbReference type="Proteomes" id="UP000011083">
    <property type="component" value="Unassembled WGS sequence"/>
</dbReference>
<protein>
    <recommendedName>
        <fullName evidence="4">WASH complex subunit strumpellin</fullName>
    </recommendedName>
</protein>
<dbReference type="InterPro" id="IPR019393">
    <property type="entry name" value="WASH_strumpellin"/>
</dbReference>
<dbReference type="KEGG" id="acan:ACA1_219760"/>
<evidence type="ECO:0008006" key="4">
    <source>
        <dbReference type="Google" id="ProtNLM"/>
    </source>
</evidence>
<dbReference type="STRING" id="1257118.L8GQI3"/>
<dbReference type="Pfam" id="PF10266">
    <property type="entry name" value="Strumpellin"/>
    <property type="match status" value="1"/>
</dbReference>
<dbReference type="GeneID" id="14915897"/>
<evidence type="ECO:0000256" key="1">
    <source>
        <dbReference type="ARBA" id="ARBA00006224"/>
    </source>
</evidence>
<dbReference type="OrthoDB" id="565118at2759"/>
<evidence type="ECO:0000313" key="2">
    <source>
        <dbReference type="EMBL" id="ELR15250.1"/>
    </source>
</evidence>
<name>L8GQI3_ACACF</name>